<dbReference type="InterPro" id="IPR005119">
    <property type="entry name" value="LysR_subst-bd"/>
</dbReference>
<evidence type="ECO:0000259" key="5">
    <source>
        <dbReference type="PROSITE" id="PS50931"/>
    </source>
</evidence>
<keyword evidence="2" id="KW-0805">Transcription regulation</keyword>
<dbReference type="InterPro" id="IPR000847">
    <property type="entry name" value="LysR_HTH_N"/>
</dbReference>
<name>A0A3S0IFX0_9PROT</name>
<dbReference type="PANTHER" id="PTHR30419:SF14">
    <property type="entry name" value="LYSR FAMILY TRANSCRIPTIONAL REGULATOR"/>
    <property type="match status" value="1"/>
</dbReference>
<dbReference type="SUPFAM" id="SSF53850">
    <property type="entry name" value="Periplasmic binding protein-like II"/>
    <property type="match status" value="1"/>
</dbReference>
<gene>
    <name evidence="6" type="ORF">EJ903_09970</name>
</gene>
<organism evidence="6 7">
    <name type="scientific">Azospirillum griseum</name>
    <dbReference type="NCBI Taxonomy" id="2496639"/>
    <lineage>
        <taxon>Bacteria</taxon>
        <taxon>Pseudomonadati</taxon>
        <taxon>Pseudomonadota</taxon>
        <taxon>Alphaproteobacteria</taxon>
        <taxon>Rhodospirillales</taxon>
        <taxon>Azospirillaceae</taxon>
        <taxon>Azospirillum</taxon>
    </lineage>
</organism>
<evidence type="ECO:0000313" key="6">
    <source>
        <dbReference type="EMBL" id="RTR21136.1"/>
    </source>
</evidence>
<keyword evidence="4" id="KW-0804">Transcription</keyword>
<dbReference type="Pfam" id="PF00126">
    <property type="entry name" value="HTH_1"/>
    <property type="match status" value="2"/>
</dbReference>
<reference evidence="6 7" key="1">
    <citation type="submission" date="2018-12" db="EMBL/GenBank/DDBJ databases">
        <authorList>
            <person name="Yang Y."/>
        </authorList>
    </citation>
    <scope>NUCLEOTIDE SEQUENCE [LARGE SCALE GENOMIC DNA]</scope>
    <source>
        <strain evidence="6 7">L-25-5w-1</strain>
    </source>
</reference>
<dbReference type="InterPro" id="IPR036388">
    <property type="entry name" value="WH-like_DNA-bd_sf"/>
</dbReference>
<accession>A0A3S0IFX0</accession>
<proteinExistence type="inferred from homology"/>
<dbReference type="InterPro" id="IPR050950">
    <property type="entry name" value="HTH-type_LysR_regulators"/>
</dbReference>
<dbReference type="SUPFAM" id="SSF46785">
    <property type="entry name" value="Winged helix' DNA-binding domain"/>
    <property type="match status" value="2"/>
</dbReference>
<feature type="domain" description="HTH lysR-type" evidence="5">
    <location>
        <begin position="1"/>
        <end position="60"/>
    </location>
</feature>
<dbReference type="GO" id="GO:0003700">
    <property type="term" value="F:DNA-binding transcription factor activity"/>
    <property type="evidence" value="ECO:0007669"/>
    <property type="project" value="InterPro"/>
</dbReference>
<keyword evidence="3" id="KW-0238">DNA-binding</keyword>
<protein>
    <submittedName>
        <fullName evidence="6">LysR family transcriptional regulator</fullName>
    </submittedName>
</protein>
<dbReference type="PANTHER" id="PTHR30419">
    <property type="entry name" value="HTH-TYPE TRANSCRIPTIONAL REGULATOR YBHD"/>
    <property type="match status" value="1"/>
</dbReference>
<evidence type="ECO:0000313" key="7">
    <source>
        <dbReference type="Proteomes" id="UP000277007"/>
    </source>
</evidence>
<dbReference type="PROSITE" id="PS50931">
    <property type="entry name" value="HTH_LYSR"/>
    <property type="match status" value="2"/>
</dbReference>
<evidence type="ECO:0000256" key="2">
    <source>
        <dbReference type="ARBA" id="ARBA00023015"/>
    </source>
</evidence>
<dbReference type="EMBL" id="RXMA01000007">
    <property type="protein sequence ID" value="RTR21136.1"/>
    <property type="molecule type" value="Genomic_DNA"/>
</dbReference>
<dbReference type="Pfam" id="PF03466">
    <property type="entry name" value="LysR_substrate"/>
    <property type="match status" value="1"/>
</dbReference>
<dbReference type="GO" id="GO:0005829">
    <property type="term" value="C:cytosol"/>
    <property type="evidence" value="ECO:0007669"/>
    <property type="project" value="TreeGrafter"/>
</dbReference>
<dbReference type="Gene3D" id="1.10.10.10">
    <property type="entry name" value="Winged helix-like DNA-binding domain superfamily/Winged helix DNA-binding domain"/>
    <property type="match status" value="2"/>
</dbReference>
<evidence type="ECO:0000256" key="1">
    <source>
        <dbReference type="ARBA" id="ARBA00009437"/>
    </source>
</evidence>
<dbReference type="Proteomes" id="UP000277007">
    <property type="component" value="Unassembled WGS sequence"/>
</dbReference>
<dbReference type="OrthoDB" id="7840053at2"/>
<comment type="similarity">
    <text evidence="1">Belongs to the LysR transcriptional regulatory family.</text>
</comment>
<dbReference type="InterPro" id="IPR036390">
    <property type="entry name" value="WH_DNA-bd_sf"/>
</dbReference>
<keyword evidence="7" id="KW-1185">Reference proteome</keyword>
<dbReference type="AlphaFoldDB" id="A0A3S0IFX0"/>
<feature type="domain" description="HTH lysR-type" evidence="5">
    <location>
        <begin position="107"/>
        <end position="161"/>
    </location>
</feature>
<comment type="caution">
    <text evidence="6">The sequence shown here is derived from an EMBL/GenBank/DDBJ whole genome shotgun (WGS) entry which is preliminary data.</text>
</comment>
<dbReference type="Gene3D" id="3.40.190.290">
    <property type="match status" value="1"/>
</dbReference>
<sequence>MEDSLRYIRDFLSVADSGSIARASEAIFKASSAIARAVGELERHLGVSLFERRPRGMLLNAYGEAVRNRARRITDEIAAALDEVSRLAKLQPTVERHAITSLLFNGRGLLLLIRLSELRNLSAAAVEVGLSQAGASMALSRMEGALGQPLFQRMMQGMVVTDAGALIVSRGKRIVAELRHMRADVAAIAGTLRGHITIGALPLGRTHLLPTAIAATLQRHPDIRVTTVESPYEALVAGLRDGDIDVIVGALRTGERNTGLLIESLFEDRLGIIARAGHPLAVHPLAVHPLAGQPLSLRDLLPQRWILPRPGAPGRRLIDQSFREFAIEPPVPSVETGDLAVLRGLLKTSDLITAISPHQLHHEIASGDLVELPVALGRTVRQIGITLRDGAMLSPAALAVLDAIRAASTPLRVAREGRD</sequence>
<evidence type="ECO:0000256" key="4">
    <source>
        <dbReference type="ARBA" id="ARBA00023163"/>
    </source>
</evidence>
<evidence type="ECO:0000256" key="3">
    <source>
        <dbReference type="ARBA" id="ARBA00023125"/>
    </source>
</evidence>
<dbReference type="GO" id="GO:0003677">
    <property type="term" value="F:DNA binding"/>
    <property type="evidence" value="ECO:0007669"/>
    <property type="project" value="UniProtKB-KW"/>
</dbReference>